<accession>A0A420HQT4</accession>
<name>A0A420HQT4_9PEZI</name>
<comment type="caution">
    <text evidence="2">The sequence shown here is derived from an EMBL/GenBank/DDBJ whole genome shotgun (WGS) entry which is preliminary data.</text>
</comment>
<sequence length="58" mass="6863">MEEEESSLPFTRSDENEHNELEPSSLLSFSDRNTHEEKESSSLSNFAWMMDRYFKSTI</sequence>
<proteinExistence type="predicted"/>
<evidence type="ECO:0000256" key="1">
    <source>
        <dbReference type="SAM" id="MobiDB-lite"/>
    </source>
</evidence>
<feature type="compositionally biased region" description="Basic and acidic residues" evidence="1">
    <location>
        <begin position="12"/>
        <end position="21"/>
    </location>
</feature>
<gene>
    <name evidence="2" type="ORF">OnM2_057056</name>
</gene>
<feature type="region of interest" description="Disordered" evidence="1">
    <location>
        <begin position="1"/>
        <end position="42"/>
    </location>
</feature>
<dbReference type="EMBL" id="MCFK01005732">
    <property type="protein sequence ID" value="RKF59791.1"/>
    <property type="molecule type" value="Genomic_DNA"/>
</dbReference>
<keyword evidence="3" id="KW-1185">Reference proteome</keyword>
<organism evidence="2 3">
    <name type="scientific">Erysiphe neolycopersici</name>
    <dbReference type="NCBI Taxonomy" id="212602"/>
    <lineage>
        <taxon>Eukaryota</taxon>
        <taxon>Fungi</taxon>
        <taxon>Dikarya</taxon>
        <taxon>Ascomycota</taxon>
        <taxon>Pezizomycotina</taxon>
        <taxon>Leotiomycetes</taxon>
        <taxon>Erysiphales</taxon>
        <taxon>Erysiphaceae</taxon>
        <taxon>Erysiphe</taxon>
    </lineage>
</organism>
<protein>
    <submittedName>
        <fullName evidence="2">Uncharacterized protein</fullName>
    </submittedName>
</protein>
<evidence type="ECO:0000313" key="2">
    <source>
        <dbReference type="EMBL" id="RKF59791.1"/>
    </source>
</evidence>
<reference evidence="2 3" key="1">
    <citation type="journal article" date="2018" name="BMC Genomics">
        <title>Comparative genome analyses reveal sequence features reflecting distinct modes of host-adaptation between dicot and monocot powdery mildew.</title>
        <authorList>
            <person name="Wu Y."/>
            <person name="Ma X."/>
            <person name="Pan Z."/>
            <person name="Kale S.D."/>
            <person name="Song Y."/>
            <person name="King H."/>
            <person name="Zhang Q."/>
            <person name="Presley C."/>
            <person name="Deng X."/>
            <person name="Wei C.I."/>
            <person name="Xiao S."/>
        </authorList>
    </citation>
    <scope>NUCLEOTIDE SEQUENCE [LARGE SCALE GENOMIC DNA]</scope>
    <source>
        <strain evidence="2">UMSG2</strain>
    </source>
</reference>
<dbReference type="Proteomes" id="UP000286134">
    <property type="component" value="Unassembled WGS sequence"/>
</dbReference>
<evidence type="ECO:0000313" key="3">
    <source>
        <dbReference type="Proteomes" id="UP000286134"/>
    </source>
</evidence>
<dbReference type="AlphaFoldDB" id="A0A420HQT4"/>